<comment type="similarity">
    <text evidence="5">Belongs to the cyclic nucleotide phosphodiesterase family.</text>
</comment>
<dbReference type="Proteomes" id="UP000006310">
    <property type="component" value="Chromosome 5"/>
</dbReference>
<dbReference type="EMBL" id="HE978318">
    <property type="protein sequence ID" value="CCK70293.1"/>
    <property type="molecule type" value="Genomic_DNA"/>
</dbReference>
<dbReference type="InterPro" id="IPR023174">
    <property type="entry name" value="PDEase_CS"/>
</dbReference>
<dbReference type="eggNOG" id="KOG3689">
    <property type="taxonomic scope" value="Eukaryota"/>
</dbReference>
<dbReference type="RefSeq" id="XP_022464539.1">
    <property type="nucleotide sequence ID" value="XM_022607999.1"/>
</dbReference>
<evidence type="ECO:0000256" key="3">
    <source>
        <dbReference type="PIRSR" id="PIRSR623088-1"/>
    </source>
</evidence>
<evidence type="ECO:0000256" key="5">
    <source>
        <dbReference type="RuleBase" id="RU363067"/>
    </source>
</evidence>
<dbReference type="SUPFAM" id="SSF109604">
    <property type="entry name" value="HD-domain/PDEase-like"/>
    <property type="match status" value="1"/>
</dbReference>
<keyword evidence="8" id="KW-1185">Reference proteome</keyword>
<feature type="binding site" evidence="4">
    <location>
        <position position="303"/>
    </location>
    <ligand>
        <name>Zn(2+)</name>
        <dbReference type="ChEBI" id="CHEBI:29105"/>
        <label>2</label>
    </ligand>
</feature>
<feature type="active site" description="Proton donor" evidence="3">
    <location>
        <position position="265"/>
    </location>
</feature>
<dbReference type="HOGENOM" id="CLU_028903_0_0_1"/>
<dbReference type="CDD" id="cd00077">
    <property type="entry name" value="HDc"/>
    <property type="match status" value="1"/>
</dbReference>
<evidence type="ECO:0000256" key="2">
    <source>
        <dbReference type="ARBA" id="ARBA00022801"/>
    </source>
</evidence>
<keyword evidence="2 5" id="KW-0378">Hydrolase</keyword>
<evidence type="ECO:0000259" key="6">
    <source>
        <dbReference type="PROSITE" id="PS51845"/>
    </source>
</evidence>
<dbReference type="SMART" id="SM00471">
    <property type="entry name" value="HDc"/>
    <property type="match status" value="1"/>
</dbReference>
<dbReference type="KEGG" id="kng:KNAG_0E00250"/>
<dbReference type="InterPro" id="IPR023088">
    <property type="entry name" value="PDEase"/>
</dbReference>
<dbReference type="GO" id="GO:0004115">
    <property type="term" value="F:3',5'-cyclic-AMP phosphodiesterase activity"/>
    <property type="evidence" value="ECO:0007669"/>
    <property type="project" value="EnsemblFungi"/>
</dbReference>
<dbReference type="InterPro" id="IPR036971">
    <property type="entry name" value="PDEase_catalytic_dom_sf"/>
</dbReference>
<proteinExistence type="inferred from homology"/>
<dbReference type="AlphaFoldDB" id="J7RLA2"/>
<dbReference type="PROSITE" id="PS00126">
    <property type="entry name" value="PDEASE_I_1"/>
    <property type="match status" value="1"/>
</dbReference>
<evidence type="ECO:0000313" key="7">
    <source>
        <dbReference type="EMBL" id="CCK70293.1"/>
    </source>
</evidence>
<organism evidence="7 8">
    <name type="scientific">Huiozyma naganishii (strain ATCC MYA-139 / BCRC 22969 / CBS 8797 / KCTC 17520 / NBRC 10181 / NCYC 3082 / Yp74L-3)</name>
    <name type="common">Yeast</name>
    <name type="synonym">Kazachstania naganishii</name>
    <dbReference type="NCBI Taxonomy" id="1071383"/>
    <lineage>
        <taxon>Eukaryota</taxon>
        <taxon>Fungi</taxon>
        <taxon>Dikarya</taxon>
        <taxon>Ascomycota</taxon>
        <taxon>Saccharomycotina</taxon>
        <taxon>Saccharomycetes</taxon>
        <taxon>Saccharomycetales</taxon>
        <taxon>Saccharomycetaceae</taxon>
        <taxon>Huiozyma</taxon>
    </lineage>
</organism>
<sequence>MATLFLIGGAESPPLLESGLFDREVLLRDAETLLRRLYSDRVYPLPNPWNYESGVSLVVLPTSGGADDRAGRGSGAEEDAVLLNKLFGKFFPTFNIRAVSQFAVEEDLATLLDMVQQERQLCRDRTSRMDHWMHHDVLPAEITDDSHRANSTCQNNLYSMLKHFHAAQGTDLRVPRVLRNIRFSELVEEVDAEGPTGPDTVEQFQEVLNTWEFSALNLTTLQLIKCGFYILHTLSQRAKVPTADNKLYLLLFTLEASYHQINRFHNFKHAIDVMQATWKLCSIILPQDHRVTLLLCLAAIGHDVGHPGTNNALFKQESGTSRMFQGHSVLENFHYQIFSSILRSLWPTVFSLTRTDTEHKNLIESAILATDMSIHQKYVDILTERSTSDVPLTVVETISLIIKAADISNVTRPLHVSAKWAFLITLEFKDCAALQEYLQSRGNSTNSCHCAVQDSRPREDYDMEFEIEMHELINSTPFSLDLLLKKYPAIPAGQIFFINTFAFEFFDKLAKIFPDLRFLIENVESNKQFWIKRQESRTSS</sequence>
<comment type="cofactor">
    <cofactor evidence="5">
        <name>a divalent metal cation</name>
        <dbReference type="ChEBI" id="CHEBI:60240"/>
    </cofactor>
    <text evidence="5">Binds 2 divalent metal cations per subunit. Site 1 may preferentially bind zinc ions, while site 2 has a preference for magnesium and/or manganese ions.</text>
</comment>
<feature type="domain" description="PDEase" evidence="6">
    <location>
        <begin position="190"/>
        <end position="537"/>
    </location>
</feature>
<reference evidence="7 8" key="1">
    <citation type="journal article" date="2011" name="Proc. Natl. Acad. Sci. U.S.A.">
        <title>Evolutionary erosion of yeast sex chromosomes by mating-type switching accidents.</title>
        <authorList>
            <person name="Gordon J.L."/>
            <person name="Armisen D."/>
            <person name="Proux-Wera E."/>
            <person name="Oheigeartaigh S.S."/>
            <person name="Byrne K.P."/>
            <person name="Wolfe K.H."/>
        </authorList>
    </citation>
    <scope>NUCLEOTIDE SEQUENCE [LARGE SCALE GENOMIC DNA]</scope>
    <source>
        <strain evidence="8">ATCC MYA-139 / BCRC 22969 / CBS 8797 / CCRC 22969 / KCTC 17520 / NBRC 10181 / NCYC 3082</strain>
    </source>
</reference>
<feature type="binding site" evidence="4">
    <location>
        <position position="302"/>
    </location>
    <ligand>
        <name>Zn(2+)</name>
        <dbReference type="ChEBI" id="CHEBI:29105"/>
        <label>1</label>
    </ligand>
</feature>
<dbReference type="PANTHER" id="PTHR11347">
    <property type="entry name" value="CYCLIC NUCLEOTIDE PHOSPHODIESTERASE"/>
    <property type="match status" value="1"/>
</dbReference>
<dbReference type="PROSITE" id="PS51845">
    <property type="entry name" value="PDEASE_I_2"/>
    <property type="match status" value="1"/>
</dbReference>
<dbReference type="OMA" id="KFHNFRH"/>
<dbReference type="InterPro" id="IPR003607">
    <property type="entry name" value="HD/PDEase_dom"/>
</dbReference>
<reference evidence="8" key="2">
    <citation type="submission" date="2012-08" db="EMBL/GenBank/DDBJ databases">
        <title>Genome sequence of Kazachstania naganishii.</title>
        <authorList>
            <person name="Gordon J.L."/>
            <person name="Armisen D."/>
            <person name="Proux-Wera E."/>
            <person name="OhEigeartaigh S.S."/>
            <person name="Byrne K.P."/>
            <person name="Wolfe K.H."/>
        </authorList>
    </citation>
    <scope>NUCLEOTIDE SEQUENCE [LARGE SCALE GENOMIC DNA]</scope>
    <source>
        <strain evidence="8">ATCC MYA-139 / BCRC 22969 / CBS 8797 / CCRC 22969 / KCTC 17520 / NBRC 10181 / NCYC 3082</strain>
    </source>
</reference>
<evidence type="ECO:0000256" key="4">
    <source>
        <dbReference type="PIRSR" id="PIRSR623088-3"/>
    </source>
</evidence>
<evidence type="ECO:0000256" key="1">
    <source>
        <dbReference type="ARBA" id="ARBA00022723"/>
    </source>
</evidence>
<keyword evidence="1 4" id="KW-0479">Metal-binding</keyword>
<feature type="binding site" evidence="4">
    <location>
        <position position="303"/>
    </location>
    <ligand>
        <name>Zn(2+)</name>
        <dbReference type="ChEBI" id="CHEBI:29105"/>
        <label>1</label>
    </ligand>
</feature>
<dbReference type="Gene3D" id="1.10.1300.10">
    <property type="entry name" value="3'5'-cyclic nucleotide phosphodiesterase, catalytic domain"/>
    <property type="match status" value="1"/>
</dbReference>
<dbReference type="GO" id="GO:0007189">
    <property type="term" value="P:adenylate cyclase-activating G protein-coupled receptor signaling pathway"/>
    <property type="evidence" value="ECO:0007669"/>
    <property type="project" value="EnsemblFungi"/>
</dbReference>
<dbReference type="PRINTS" id="PR00387">
    <property type="entry name" value="PDIESTERASE1"/>
</dbReference>
<feature type="binding site" evidence="4">
    <location>
        <position position="406"/>
    </location>
    <ligand>
        <name>Zn(2+)</name>
        <dbReference type="ChEBI" id="CHEBI:29105"/>
        <label>1</label>
    </ligand>
</feature>
<dbReference type="STRING" id="1071383.J7RLA2"/>
<evidence type="ECO:0000313" key="8">
    <source>
        <dbReference type="Proteomes" id="UP000006310"/>
    </source>
</evidence>
<dbReference type="EC" id="3.1.4.-" evidence="5"/>
<accession>J7RLA2</accession>
<feature type="binding site" evidence="4">
    <location>
        <position position="269"/>
    </location>
    <ligand>
        <name>Zn(2+)</name>
        <dbReference type="ChEBI" id="CHEBI:29105"/>
        <label>1</label>
    </ligand>
</feature>
<protein>
    <recommendedName>
        <fullName evidence="5">Phosphodiesterase</fullName>
        <ecNumber evidence="5">3.1.4.-</ecNumber>
    </recommendedName>
</protein>
<dbReference type="Pfam" id="PF00233">
    <property type="entry name" value="PDEase_I"/>
    <property type="match status" value="1"/>
</dbReference>
<gene>
    <name evidence="7" type="primary">KNAG0E00250</name>
    <name evidence="7" type="ordered locus">KNAG_0E00250</name>
</gene>
<dbReference type="OrthoDB" id="546632at2759"/>
<dbReference type="InterPro" id="IPR002073">
    <property type="entry name" value="PDEase_catalytic_dom"/>
</dbReference>
<name>J7RLA2_HUIN7</name>
<dbReference type="GeneID" id="34525993"/>
<dbReference type="GO" id="GO:0046872">
    <property type="term" value="F:metal ion binding"/>
    <property type="evidence" value="ECO:0007669"/>
    <property type="project" value="UniProtKB-KW"/>
</dbReference>